<proteinExistence type="predicted"/>
<keyword evidence="1" id="KW-0808">Transferase</keyword>
<gene>
    <name evidence="4" type="ORF">M1B34_11310</name>
</gene>
<dbReference type="GO" id="GO:0016747">
    <property type="term" value="F:acyltransferase activity, transferring groups other than amino-acyl groups"/>
    <property type="evidence" value="ECO:0007669"/>
    <property type="project" value="InterPro"/>
</dbReference>
<accession>A0A9X1YVD9</accession>
<evidence type="ECO:0000313" key="4">
    <source>
        <dbReference type="EMBL" id="MCK9798296.1"/>
    </source>
</evidence>
<dbReference type="PANTHER" id="PTHR43877">
    <property type="entry name" value="AMINOALKYLPHOSPHONATE N-ACETYLTRANSFERASE-RELATED-RELATED"/>
    <property type="match status" value="1"/>
</dbReference>
<organism evidence="4 5">
    <name type="scientific">Pseudomonas morbosilactucae</name>
    <dbReference type="NCBI Taxonomy" id="2938197"/>
    <lineage>
        <taxon>Bacteria</taxon>
        <taxon>Pseudomonadati</taxon>
        <taxon>Pseudomonadota</taxon>
        <taxon>Gammaproteobacteria</taxon>
        <taxon>Pseudomonadales</taxon>
        <taxon>Pseudomonadaceae</taxon>
        <taxon>Pseudomonas</taxon>
    </lineage>
</organism>
<evidence type="ECO:0000259" key="3">
    <source>
        <dbReference type="PROSITE" id="PS51186"/>
    </source>
</evidence>
<dbReference type="Gene3D" id="3.40.630.30">
    <property type="match status" value="1"/>
</dbReference>
<dbReference type="PROSITE" id="PS51186">
    <property type="entry name" value="GNAT"/>
    <property type="match status" value="1"/>
</dbReference>
<dbReference type="PANTHER" id="PTHR43877:SF2">
    <property type="entry name" value="AMINOALKYLPHOSPHONATE N-ACETYLTRANSFERASE-RELATED"/>
    <property type="match status" value="1"/>
</dbReference>
<feature type="domain" description="N-acetyltransferase" evidence="3">
    <location>
        <begin position="5"/>
        <end position="167"/>
    </location>
</feature>
<dbReference type="EMBL" id="JALQCW010000023">
    <property type="protein sequence ID" value="MCK9798296.1"/>
    <property type="molecule type" value="Genomic_DNA"/>
</dbReference>
<dbReference type="Pfam" id="PF00583">
    <property type="entry name" value="Acetyltransf_1"/>
    <property type="match status" value="1"/>
</dbReference>
<dbReference type="InterPro" id="IPR050832">
    <property type="entry name" value="Bact_Acetyltransf"/>
</dbReference>
<comment type="caution">
    <text evidence="4">The sequence shown here is derived from an EMBL/GenBank/DDBJ whole genome shotgun (WGS) entry which is preliminary data.</text>
</comment>
<reference evidence="4 5" key="1">
    <citation type="journal article" date="2022" name="Int. J. Syst. Evol. Microbiol.">
        <title>Pseudomonas aegrilactucae sp. nov. and Pseudomonas morbosilactucae sp. nov., pathogens causing bacterial rot of lettuce in Japan.</title>
        <authorList>
            <person name="Sawada H."/>
            <person name="Fujikawa T."/>
            <person name="Satou M."/>
        </authorList>
    </citation>
    <scope>NUCLEOTIDE SEQUENCE [LARGE SCALE GENOMIC DNA]</scope>
    <source>
        <strain evidence="4 5">MAFF 302030</strain>
    </source>
</reference>
<dbReference type="InterPro" id="IPR000182">
    <property type="entry name" value="GNAT_dom"/>
</dbReference>
<reference evidence="4 5" key="2">
    <citation type="journal article" date="2023" name="Plant Pathol.">
        <title>Dismantling and reorganizing Pseudomonas marginalis sensu#lato.</title>
        <authorList>
            <person name="Sawada H."/>
            <person name="Fujikawa T."/>
            <person name="Satou M."/>
        </authorList>
    </citation>
    <scope>NUCLEOTIDE SEQUENCE [LARGE SCALE GENOMIC DNA]</scope>
    <source>
        <strain evidence="4 5">MAFF 302030</strain>
    </source>
</reference>
<dbReference type="InterPro" id="IPR016181">
    <property type="entry name" value="Acyl_CoA_acyltransferase"/>
</dbReference>
<dbReference type="SUPFAM" id="SSF55729">
    <property type="entry name" value="Acyl-CoA N-acyltransferases (Nat)"/>
    <property type="match status" value="1"/>
</dbReference>
<evidence type="ECO:0000256" key="1">
    <source>
        <dbReference type="ARBA" id="ARBA00022679"/>
    </source>
</evidence>
<dbReference type="CDD" id="cd04301">
    <property type="entry name" value="NAT_SF"/>
    <property type="match status" value="1"/>
</dbReference>
<sequence length="169" mass="18659">MSSAVVITPVQPDEIAATRDFVMAARAQMFPWLEAGTLPVDLADFSAHYLTPGQGRFLIARCDGERVAAIGYLPYDGRFPQLDFAGRKVVEVVRLFVSPEQRHGGLAARLYQALKVLAEADGVQVLYLHTHPFLPGAIAFWHKQGFTTLCVDNDPPWHTTHMQCVLAQG</sequence>
<evidence type="ECO:0000256" key="2">
    <source>
        <dbReference type="ARBA" id="ARBA00023315"/>
    </source>
</evidence>
<dbReference type="AlphaFoldDB" id="A0A9X1YVD9"/>
<keyword evidence="2" id="KW-0012">Acyltransferase</keyword>
<dbReference type="Proteomes" id="UP001155059">
    <property type="component" value="Unassembled WGS sequence"/>
</dbReference>
<name>A0A9X1YVD9_9PSED</name>
<protein>
    <submittedName>
        <fullName evidence="4">GNAT family N-acetyltransferase</fullName>
    </submittedName>
</protein>
<evidence type="ECO:0000313" key="5">
    <source>
        <dbReference type="Proteomes" id="UP001155059"/>
    </source>
</evidence>
<dbReference type="RefSeq" id="WP_268265183.1">
    <property type="nucleotide sequence ID" value="NZ_JALQCW010000023.1"/>
</dbReference>